<name>A0A7W9MZX5_9MICC</name>
<organism evidence="2 3">
    <name type="scientific">Micrococcus endophyticus</name>
    <dbReference type="NCBI Taxonomy" id="455343"/>
    <lineage>
        <taxon>Bacteria</taxon>
        <taxon>Bacillati</taxon>
        <taxon>Actinomycetota</taxon>
        <taxon>Actinomycetes</taxon>
        <taxon>Micrococcales</taxon>
        <taxon>Micrococcaceae</taxon>
        <taxon>Micrococcus</taxon>
    </lineage>
</organism>
<evidence type="ECO:0000256" key="1">
    <source>
        <dbReference type="SAM" id="SignalP"/>
    </source>
</evidence>
<dbReference type="AlphaFoldDB" id="A0A7W9MZX5"/>
<evidence type="ECO:0000313" key="3">
    <source>
        <dbReference type="Proteomes" id="UP000567246"/>
    </source>
</evidence>
<comment type="caution">
    <text evidence="2">The sequence shown here is derived from an EMBL/GenBank/DDBJ whole genome shotgun (WGS) entry which is preliminary data.</text>
</comment>
<dbReference type="RefSeq" id="WP_184169578.1">
    <property type="nucleotide sequence ID" value="NZ_BAABAG010000003.1"/>
</dbReference>
<proteinExistence type="predicted"/>
<keyword evidence="3" id="KW-1185">Reference proteome</keyword>
<accession>A0A7W9MZX5</accession>
<reference evidence="2 3" key="1">
    <citation type="submission" date="2020-08" db="EMBL/GenBank/DDBJ databases">
        <title>Sequencing the genomes of 1000 actinobacteria strains.</title>
        <authorList>
            <person name="Klenk H.-P."/>
        </authorList>
    </citation>
    <scope>NUCLEOTIDE SEQUENCE [LARGE SCALE GENOMIC DNA]</scope>
    <source>
        <strain evidence="2 3">DSM 17945</strain>
    </source>
</reference>
<protein>
    <submittedName>
        <fullName evidence="2">Uncharacterized protein</fullName>
    </submittedName>
</protein>
<evidence type="ECO:0000313" key="2">
    <source>
        <dbReference type="EMBL" id="MBB5847457.1"/>
    </source>
</evidence>
<dbReference type="Proteomes" id="UP000567246">
    <property type="component" value="Unassembled WGS sequence"/>
</dbReference>
<feature type="signal peptide" evidence="1">
    <location>
        <begin position="1"/>
        <end position="24"/>
    </location>
</feature>
<dbReference type="EMBL" id="JACHMW010000001">
    <property type="protein sequence ID" value="MBB5847457.1"/>
    <property type="molecule type" value="Genomic_DNA"/>
</dbReference>
<gene>
    <name evidence="2" type="ORF">HDA33_000021</name>
</gene>
<feature type="chain" id="PRO_5031177795" evidence="1">
    <location>
        <begin position="25"/>
        <end position="49"/>
    </location>
</feature>
<keyword evidence="1" id="KW-0732">Signal</keyword>
<sequence>MKRIHSALAAVVVAAAVIAPGASAATIYEHINDGGAALGNDQISSWYAS</sequence>